<dbReference type="Proteomes" id="UP000799537">
    <property type="component" value="Unassembled WGS sequence"/>
</dbReference>
<evidence type="ECO:0000256" key="1">
    <source>
        <dbReference type="ARBA" id="ARBA00004141"/>
    </source>
</evidence>
<feature type="transmembrane region" description="Helical" evidence="5">
    <location>
        <begin position="129"/>
        <end position="151"/>
    </location>
</feature>
<keyword evidence="3 5" id="KW-1133">Transmembrane helix</keyword>
<evidence type="ECO:0000256" key="3">
    <source>
        <dbReference type="ARBA" id="ARBA00022989"/>
    </source>
</evidence>
<proteinExistence type="predicted"/>
<comment type="subcellular location">
    <subcellularLocation>
        <location evidence="1">Membrane</location>
        <topology evidence="1">Multi-pass membrane protein</topology>
    </subcellularLocation>
</comment>
<dbReference type="OrthoDB" id="410651at2759"/>
<dbReference type="EMBL" id="ML993611">
    <property type="protein sequence ID" value="KAF2162801.1"/>
    <property type="molecule type" value="Genomic_DNA"/>
</dbReference>
<evidence type="ECO:0000256" key="4">
    <source>
        <dbReference type="ARBA" id="ARBA00023136"/>
    </source>
</evidence>
<dbReference type="GO" id="GO:0005783">
    <property type="term" value="C:endoplasmic reticulum"/>
    <property type="evidence" value="ECO:0007669"/>
    <property type="project" value="TreeGrafter"/>
</dbReference>
<protein>
    <recommendedName>
        <fullName evidence="8">MAPEG family protein</fullName>
    </recommendedName>
</protein>
<dbReference type="Gene3D" id="1.20.120.550">
    <property type="entry name" value="Membrane associated eicosanoid/glutathione metabolism-like domain"/>
    <property type="match status" value="1"/>
</dbReference>
<evidence type="ECO:0008006" key="8">
    <source>
        <dbReference type="Google" id="ProtNLM"/>
    </source>
</evidence>
<name>A0A6A6C6Y0_ZASCE</name>
<accession>A0A6A6C6Y0</accession>
<keyword evidence="7" id="KW-1185">Reference proteome</keyword>
<dbReference type="AlphaFoldDB" id="A0A6A6C6Y0"/>
<dbReference type="InterPro" id="IPR023352">
    <property type="entry name" value="MAPEG-like_dom_sf"/>
</dbReference>
<dbReference type="GO" id="GO:0004602">
    <property type="term" value="F:glutathione peroxidase activity"/>
    <property type="evidence" value="ECO:0007669"/>
    <property type="project" value="TreeGrafter"/>
</dbReference>
<dbReference type="PANTHER" id="PTHR10250:SF26">
    <property type="entry name" value="GLUTATHIONE S-TRANSFERASE 3, MITOCHONDRIAL"/>
    <property type="match status" value="1"/>
</dbReference>
<feature type="transmembrane region" description="Helical" evidence="5">
    <location>
        <begin position="12"/>
        <end position="30"/>
    </location>
</feature>
<keyword evidence="2 5" id="KW-0812">Transmembrane</keyword>
<feature type="transmembrane region" description="Helical" evidence="5">
    <location>
        <begin position="98"/>
        <end position="117"/>
    </location>
</feature>
<dbReference type="PANTHER" id="PTHR10250">
    <property type="entry name" value="MICROSOMAL GLUTATHIONE S-TRANSFERASE"/>
    <property type="match status" value="1"/>
</dbReference>
<keyword evidence="4 5" id="KW-0472">Membrane</keyword>
<dbReference type="InterPro" id="IPR050997">
    <property type="entry name" value="MAPEG"/>
</dbReference>
<dbReference type="GO" id="GO:0005635">
    <property type="term" value="C:nuclear envelope"/>
    <property type="evidence" value="ECO:0007669"/>
    <property type="project" value="TreeGrafter"/>
</dbReference>
<dbReference type="GeneID" id="54561482"/>
<organism evidence="6 7">
    <name type="scientific">Zasmidium cellare ATCC 36951</name>
    <dbReference type="NCBI Taxonomy" id="1080233"/>
    <lineage>
        <taxon>Eukaryota</taxon>
        <taxon>Fungi</taxon>
        <taxon>Dikarya</taxon>
        <taxon>Ascomycota</taxon>
        <taxon>Pezizomycotina</taxon>
        <taxon>Dothideomycetes</taxon>
        <taxon>Dothideomycetidae</taxon>
        <taxon>Mycosphaerellales</taxon>
        <taxon>Mycosphaerellaceae</taxon>
        <taxon>Zasmidium</taxon>
    </lineage>
</organism>
<dbReference type="RefSeq" id="XP_033663690.1">
    <property type="nucleotide sequence ID" value="XM_033808210.1"/>
</dbReference>
<evidence type="ECO:0000256" key="2">
    <source>
        <dbReference type="ARBA" id="ARBA00022692"/>
    </source>
</evidence>
<dbReference type="GO" id="GO:0004364">
    <property type="term" value="F:glutathione transferase activity"/>
    <property type="evidence" value="ECO:0007669"/>
    <property type="project" value="TreeGrafter"/>
</dbReference>
<gene>
    <name evidence="6" type="ORF">M409DRAFT_26656</name>
</gene>
<reference evidence="6" key="1">
    <citation type="journal article" date="2020" name="Stud. Mycol.">
        <title>101 Dothideomycetes genomes: a test case for predicting lifestyles and emergence of pathogens.</title>
        <authorList>
            <person name="Haridas S."/>
            <person name="Albert R."/>
            <person name="Binder M."/>
            <person name="Bloem J."/>
            <person name="Labutti K."/>
            <person name="Salamov A."/>
            <person name="Andreopoulos B."/>
            <person name="Baker S."/>
            <person name="Barry K."/>
            <person name="Bills G."/>
            <person name="Bluhm B."/>
            <person name="Cannon C."/>
            <person name="Castanera R."/>
            <person name="Culley D."/>
            <person name="Daum C."/>
            <person name="Ezra D."/>
            <person name="Gonzalez J."/>
            <person name="Henrissat B."/>
            <person name="Kuo A."/>
            <person name="Liang C."/>
            <person name="Lipzen A."/>
            <person name="Lutzoni F."/>
            <person name="Magnuson J."/>
            <person name="Mondo S."/>
            <person name="Nolan M."/>
            <person name="Ohm R."/>
            <person name="Pangilinan J."/>
            <person name="Park H.-J."/>
            <person name="Ramirez L."/>
            <person name="Alfaro M."/>
            <person name="Sun H."/>
            <person name="Tritt A."/>
            <person name="Yoshinaga Y."/>
            <person name="Zwiers L.-H."/>
            <person name="Turgeon B."/>
            <person name="Goodwin S."/>
            <person name="Spatafora J."/>
            <person name="Crous P."/>
            <person name="Grigoriev I."/>
        </authorList>
    </citation>
    <scope>NUCLEOTIDE SEQUENCE</scope>
    <source>
        <strain evidence="6">ATCC 36951</strain>
    </source>
</reference>
<evidence type="ECO:0000313" key="7">
    <source>
        <dbReference type="Proteomes" id="UP000799537"/>
    </source>
</evidence>
<dbReference type="SUPFAM" id="SSF161084">
    <property type="entry name" value="MAPEG domain-like"/>
    <property type="match status" value="1"/>
</dbReference>
<dbReference type="GO" id="GO:0016020">
    <property type="term" value="C:membrane"/>
    <property type="evidence" value="ECO:0007669"/>
    <property type="project" value="UniProtKB-SubCell"/>
</dbReference>
<dbReference type="Pfam" id="PF01124">
    <property type="entry name" value="MAPEG"/>
    <property type="match status" value="1"/>
</dbReference>
<evidence type="ECO:0000313" key="6">
    <source>
        <dbReference type="EMBL" id="KAF2162801.1"/>
    </source>
</evidence>
<evidence type="ECO:0000256" key="5">
    <source>
        <dbReference type="SAM" id="Phobius"/>
    </source>
</evidence>
<dbReference type="InterPro" id="IPR001129">
    <property type="entry name" value="Membr-assoc_MAPEG"/>
</dbReference>
<sequence>MSVTITVPSEYGYVITTTVATFFLGLWHGMNARPLRLKGGVKQPKAYADSNDFAAADAETKKTLYLFNCAQRAHGNYIENQPSTAIALLIAGLRYPRLSALLGVGWMIGRVIFTLGYCRRDKENGSGRILGFAIQFPMQITLWGLAAWTGISILP</sequence>